<dbReference type="PROSITE" id="PS01126">
    <property type="entry name" value="EF_TS_1"/>
    <property type="match status" value="1"/>
</dbReference>
<evidence type="ECO:0000313" key="7">
    <source>
        <dbReference type="EMBL" id="HIV04593.1"/>
    </source>
</evidence>
<reference evidence="7" key="1">
    <citation type="submission" date="2020-10" db="EMBL/GenBank/DDBJ databases">
        <authorList>
            <person name="Gilroy R."/>
        </authorList>
    </citation>
    <scope>NUCLEOTIDE SEQUENCE</scope>
    <source>
        <strain evidence="7">10669</strain>
    </source>
</reference>
<evidence type="ECO:0000256" key="3">
    <source>
        <dbReference type="ARBA" id="ARBA00022768"/>
    </source>
</evidence>
<dbReference type="InterPro" id="IPR018101">
    <property type="entry name" value="Transl_elong_Ts_CS"/>
</dbReference>
<feature type="region of interest" description="Involved in Mg(2+) ion dislocation from EF-Tu" evidence="5">
    <location>
        <begin position="83"/>
        <end position="86"/>
    </location>
</feature>
<name>A0A9D1NLE2_9BACT</name>
<dbReference type="PANTHER" id="PTHR11741:SF0">
    <property type="entry name" value="ELONGATION FACTOR TS, MITOCHONDRIAL"/>
    <property type="match status" value="1"/>
</dbReference>
<dbReference type="Proteomes" id="UP000886812">
    <property type="component" value="Unassembled WGS sequence"/>
</dbReference>
<dbReference type="Pfam" id="PF00889">
    <property type="entry name" value="EF_TS"/>
    <property type="match status" value="1"/>
</dbReference>
<dbReference type="HAMAP" id="MF_00050">
    <property type="entry name" value="EF_Ts"/>
    <property type="match status" value="1"/>
</dbReference>
<evidence type="ECO:0000259" key="6">
    <source>
        <dbReference type="Pfam" id="PF00889"/>
    </source>
</evidence>
<comment type="similarity">
    <text evidence="1 5">Belongs to the EF-Ts family.</text>
</comment>
<comment type="function">
    <text evidence="5">Associates with the EF-Tu.GDP complex and induces the exchange of GDP to GTP. It remains bound to the aminoacyl-tRNA.EF-Tu.GTP complex up to the GTP hydrolysis stage on the ribosome.</text>
</comment>
<dbReference type="Gene3D" id="3.30.479.20">
    <property type="entry name" value="Elongation factor Ts, dimerisation domain"/>
    <property type="match status" value="1"/>
</dbReference>
<evidence type="ECO:0000256" key="4">
    <source>
        <dbReference type="ARBA" id="ARBA00022917"/>
    </source>
</evidence>
<evidence type="ECO:0000256" key="5">
    <source>
        <dbReference type="HAMAP-Rule" id="MF_00050"/>
    </source>
</evidence>
<comment type="subcellular location">
    <subcellularLocation>
        <location evidence="5">Cytoplasm</location>
    </subcellularLocation>
</comment>
<comment type="caution">
    <text evidence="7">The sequence shown here is derived from an EMBL/GenBank/DDBJ whole genome shotgun (WGS) entry which is preliminary data.</text>
</comment>
<evidence type="ECO:0000256" key="1">
    <source>
        <dbReference type="ARBA" id="ARBA00005532"/>
    </source>
</evidence>
<dbReference type="FunFam" id="1.10.8.10:FF:000001">
    <property type="entry name" value="Elongation factor Ts"/>
    <property type="match status" value="1"/>
</dbReference>
<evidence type="ECO:0000256" key="2">
    <source>
        <dbReference type="ARBA" id="ARBA00016956"/>
    </source>
</evidence>
<keyword evidence="5" id="KW-0963">Cytoplasm</keyword>
<feature type="domain" description="Translation elongation factor EFTs/EF1B dimerisation" evidence="6">
    <location>
        <begin position="58"/>
        <end position="198"/>
    </location>
</feature>
<dbReference type="InterPro" id="IPR014039">
    <property type="entry name" value="Transl_elong_EFTs/EF1B_dimer"/>
</dbReference>
<dbReference type="Gene3D" id="1.10.8.10">
    <property type="entry name" value="DNA helicase RuvA subunit, C-terminal domain"/>
    <property type="match status" value="1"/>
</dbReference>
<dbReference type="Gene3D" id="1.10.286.20">
    <property type="match status" value="1"/>
</dbReference>
<dbReference type="GO" id="GO:0005737">
    <property type="term" value="C:cytoplasm"/>
    <property type="evidence" value="ECO:0007669"/>
    <property type="project" value="UniProtKB-SubCell"/>
</dbReference>
<dbReference type="SUPFAM" id="SSF54713">
    <property type="entry name" value="Elongation factor Ts (EF-Ts), dimerisation domain"/>
    <property type="match status" value="1"/>
</dbReference>
<dbReference type="InterPro" id="IPR036402">
    <property type="entry name" value="EF-Ts_dimer_sf"/>
</dbReference>
<dbReference type="SUPFAM" id="SSF46934">
    <property type="entry name" value="UBA-like"/>
    <property type="match status" value="1"/>
</dbReference>
<gene>
    <name evidence="5 7" type="primary">tsf</name>
    <name evidence="7" type="ORF">IAC75_05545</name>
</gene>
<accession>A0A9D1NLE2</accession>
<dbReference type="FunFam" id="1.10.286.20:FF:000001">
    <property type="entry name" value="Elongation factor Ts"/>
    <property type="match status" value="1"/>
</dbReference>
<keyword evidence="3 5" id="KW-0251">Elongation factor</keyword>
<organism evidence="7 8">
    <name type="scientific">Candidatus Spyradosoma merdigallinarum</name>
    <dbReference type="NCBI Taxonomy" id="2840950"/>
    <lineage>
        <taxon>Bacteria</taxon>
        <taxon>Pseudomonadati</taxon>
        <taxon>Verrucomicrobiota</taxon>
        <taxon>Opitutia</taxon>
        <taxon>Opitutia incertae sedis</taxon>
        <taxon>Candidatus Spyradosoma</taxon>
    </lineage>
</organism>
<dbReference type="PANTHER" id="PTHR11741">
    <property type="entry name" value="ELONGATION FACTOR TS"/>
    <property type="match status" value="1"/>
</dbReference>
<evidence type="ECO:0000313" key="8">
    <source>
        <dbReference type="Proteomes" id="UP000886812"/>
    </source>
</evidence>
<protein>
    <recommendedName>
        <fullName evidence="2 5">Elongation factor Ts</fullName>
        <shortName evidence="5">EF-Ts</shortName>
    </recommendedName>
</protein>
<proteinExistence type="inferred from homology"/>
<reference evidence="7" key="2">
    <citation type="journal article" date="2021" name="PeerJ">
        <title>Extensive microbial diversity within the chicken gut microbiome revealed by metagenomics and culture.</title>
        <authorList>
            <person name="Gilroy R."/>
            <person name="Ravi A."/>
            <person name="Getino M."/>
            <person name="Pursley I."/>
            <person name="Horton D.L."/>
            <person name="Alikhan N.F."/>
            <person name="Baker D."/>
            <person name="Gharbi K."/>
            <person name="Hall N."/>
            <person name="Watson M."/>
            <person name="Adriaenssens E.M."/>
            <person name="Foster-Nyarko E."/>
            <person name="Jarju S."/>
            <person name="Secka A."/>
            <person name="Antonio M."/>
            <person name="Oren A."/>
            <person name="Chaudhuri R.R."/>
            <person name="La Ragione R."/>
            <person name="Hildebrand F."/>
            <person name="Pallen M.J."/>
        </authorList>
    </citation>
    <scope>NUCLEOTIDE SEQUENCE</scope>
    <source>
        <strain evidence="7">10669</strain>
    </source>
</reference>
<sequence>MATVITAQVVNELRTRTGAGLMDCKKALVETDGDMDAAAEILRKKGAATRDKKAGRSASQGTIASYIHLGGRIGVLVEVNCESDFVAKNELFQSFARDVAMHIAAAAPRFITREEVPAEEVAKEAEIVKAQCEGKPAAAIEKIVAGKLDKFFSEICLLEQPYVKDPSGKTTVNDLITEQITKTGENIKISRFSRFQIGG</sequence>
<keyword evidence="4 5" id="KW-0648">Protein biosynthesis</keyword>
<dbReference type="EMBL" id="DVOG01000144">
    <property type="protein sequence ID" value="HIV04593.1"/>
    <property type="molecule type" value="Genomic_DNA"/>
</dbReference>
<dbReference type="GO" id="GO:0003746">
    <property type="term" value="F:translation elongation factor activity"/>
    <property type="evidence" value="ECO:0007669"/>
    <property type="project" value="UniProtKB-UniRule"/>
</dbReference>
<dbReference type="NCBIfam" id="TIGR00116">
    <property type="entry name" value="tsf"/>
    <property type="match status" value="1"/>
</dbReference>
<dbReference type="InterPro" id="IPR009060">
    <property type="entry name" value="UBA-like_sf"/>
</dbReference>
<dbReference type="InterPro" id="IPR001816">
    <property type="entry name" value="Transl_elong_EFTs/EF1B"/>
</dbReference>
<dbReference type="AlphaFoldDB" id="A0A9D1NLE2"/>
<dbReference type="CDD" id="cd14275">
    <property type="entry name" value="UBA_EF-Ts"/>
    <property type="match status" value="1"/>
</dbReference>